<dbReference type="InterPro" id="IPR029063">
    <property type="entry name" value="SAM-dependent_MTases_sf"/>
</dbReference>
<evidence type="ECO:0000313" key="2">
    <source>
        <dbReference type="EMBL" id="ACB76853.1"/>
    </source>
</evidence>
<keyword evidence="2" id="KW-0808">Transferase</keyword>
<dbReference type="Pfam" id="PF01739">
    <property type="entry name" value="CheR"/>
    <property type="match status" value="1"/>
</dbReference>
<dbReference type="EMBL" id="CP001032">
    <property type="protein sequence ID" value="ACB76853.1"/>
    <property type="molecule type" value="Genomic_DNA"/>
</dbReference>
<dbReference type="PRINTS" id="PR00996">
    <property type="entry name" value="CHERMTFRASE"/>
</dbReference>
<dbReference type="InterPro" id="IPR022642">
    <property type="entry name" value="CheR_C"/>
</dbReference>
<dbReference type="PANTHER" id="PTHR24422">
    <property type="entry name" value="CHEMOTAXIS PROTEIN METHYLTRANSFERASE"/>
    <property type="match status" value="1"/>
</dbReference>
<dbReference type="AlphaFoldDB" id="B1ZWA1"/>
<keyword evidence="2" id="KW-0489">Methyltransferase</keyword>
<feature type="domain" description="CheR-type methyltransferase" evidence="1">
    <location>
        <begin position="41"/>
        <end position="291"/>
    </location>
</feature>
<dbReference type="PANTHER" id="PTHR24422:SF27">
    <property type="entry name" value="PROTEIN-GLUTAMATE O-METHYLTRANSFERASE"/>
    <property type="match status" value="1"/>
</dbReference>
<sequence>MQFEHLFFEGIATAPRRKSGCRTRALVRPGGDEPAEQVSGFIAALLQRANLSAASYRGPALHRRTAACLRFLGVASADEGLRRIECDPRLTQSALSVALLGVTEFFRDQAVFERLGSAVLPELLARRGRIRVWSAACSSGHELYSVAMLLAELGRLADAELLGTDCRADAIEQARAGAFDWEAVASLAPFRRERYFTRYGNSGLINADLRWATEWRQADLLAGVERGPWDLILWRNMAIYLEEAPAEEVWARLTRELAPGGLIVCGKADHPPAGLPLERIARCFYQLSGSI</sequence>
<protein>
    <submittedName>
        <fullName evidence="2">MCP methyltransferase, CheR-type</fullName>
        <ecNumber evidence="2">2.1.1.80</ecNumber>
    </submittedName>
</protein>
<dbReference type="Gene3D" id="3.40.50.150">
    <property type="entry name" value="Vaccinia Virus protein VP39"/>
    <property type="match status" value="1"/>
</dbReference>
<dbReference type="PROSITE" id="PS50123">
    <property type="entry name" value="CHER"/>
    <property type="match status" value="1"/>
</dbReference>
<dbReference type="KEGG" id="ote:Oter_3576"/>
<evidence type="ECO:0000259" key="1">
    <source>
        <dbReference type="PROSITE" id="PS50123"/>
    </source>
</evidence>
<dbReference type="STRING" id="452637.Oter_3576"/>
<proteinExistence type="predicted"/>
<dbReference type="InterPro" id="IPR050903">
    <property type="entry name" value="Bact_Chemotaxis_MeTrfase"/>
</dbReference>
<gene>
    <name evidence="2" type="ordered locus">Oter_3576</name>
</gene>
<accession>B1ZWA1</accession>
<dbReference type="GO" id="GO:0032259">
    <property type="term" value="P:methylation"/>
    <property type="evidence" value="ECO:0007669"/>
    <property type="project" value="UniProtKB-KW"/>
</dbReference>
<dbReference type="HOGENOM" id="CLU_025854_1_2_0"/>
<name>B1ZWA1_OPITP</name>
<organism evidence="2 3">
    <name type="scientific">Opitutus terrae (strain DSM 11246 / JCM 15787 / PB90-1)</name>
    <dbReference type="NCBI Taxonomy" id="452637"/>
    <lineage>
        <taxon>Bacteria</taxon>
        <taxon>Pseudomonadati</taxon>
        <taxon>Verrucomicrobiota</taxon>
        <taxon>Opitutia</taxon>
        <taxon>Opitutales</taxon>
        <taxon>Opitutaceae</taxon>
        <taxon>Opitutus</taxon>
    </lineage>
</organism>
<dbReference type="Proteomes" id="UP000007013">
    <property type="component" value="Chromosome"/>
</dbReference>
<dbReference type="RefSeq" id="WP_012376382.1">
    <property type="nucleotide sequence ID" value="NC_010571.1"/>
</dbReference>
<dbReference type="SUPFAM" id="SSF53335">
    <property type="entry name" value="S-adenosyl-L-methionine-dependent methyltransferases"/>
    <property type="match status" value="1"/>
</dbReference>
<reference evidence="2 3" key="1">
    <citation type="journal article" date="2011" name="J. Bacteriol.">
        <title>Genome sequence of the verrucomicrobium Opitutus terrae PB90-1, an abundant inhabitant of rice paddy soil ecosystems.</title>
        <authorList>
            <person name="van Passel M.W."/>
            <person name="Kant R."/>
            <person name="Palva A."/>
            <person name="Copeland A."/>
            <person name="Lucas S."/>
            <person name="Lapidus A."/>
            <person name="Glavina del Rio T."/>
            <person name="Pitluck S."/>
            <person name="Goltsman E."/>
            <person name="Clum A."/>
            <person name="Sun H."/>
            <person name="Schmutz J."/>
            <person name="Larimer F.W."/>
            <person name="Land M.L."/>
            <person name="Hauser L."/>
            <person name="Kyrpides N."/>
            <person name="Mikhailova N."/>
            <person name="Richardson P.P."/>
            <person name="Janssen P.H."/>
            <person name="de Vos W.M."/>
            <person name="Smidt H."/>
        </authorList>
    </citation>
    <scope>NUCLEOTIDE SEQUENCE [LARGE SCALE GENOMIC DNA]</scope>
    <source>
        <strain evidence="3">DSM 11246 / JCM 15787 / PB90-1</strain>
    </source>
</reference>
<dbReference type="InterPro" id="IPR000780">
    <property type="entry name" value="CheR_MeTrfase"/>
</dbReference>
<dbReference type="SMART" id="SM00138">
    <property type="entry name" value="MeTrc"/>
    <property type="match status" value="1"/>
</dbReference>
<evidence type="ECO:0000313" key="3">
    <source>
        <dbReference type="Proteomes" id="UP000007013"/>
    </source>
</evidence>
<dbReference type="OrthoDB" id="9816309at2"/>
<dbReference type="eggNOG" id="COG1352">
    <property type="taxonomic scope" value="Bacteria"/>
</dbReference>
<dbReference type="GO" id="GO:0008983">
    <property type="term" value="F:protein-glutamate O-methyltransferase activity"/>
    <property type="evidence" value="ECO:0007669"/>
    <property type="project" value="UniProtKB-EC"/>
</dbReference>
<dbReference type="EC" id="2.1.1.80" evidence="2"/>
<keyword evidence="3" id="KW-1185">Reference proteome</keyword>